<evidence type="ECO:0000313" key="1">
    <source>
        <dbReference type="EMBL" id="MDO6421557.1"/>
    </source>
</evidence>
<gene>
    <name evidence="1" type="ORF">Q4521_03645</name>
</gene>
<protein>
    <recommendedName>
        <fullName evidence="3">Acyltransferase</fullName>
    </recommendedName>
</protein>
<dbReference type="Proteomes" id="UP001169760">
    <property type="component" value="Unassembled WGS sequence"/>
</dbReference>
<proteinExistence type="predicted"/>
<evidence type="ECO:0000313" key="2">
    <source>
        <dbReference type="Proteomes" id="UP001169760"/>
    </source>
</evidence>
<comment type="caution">
    <text evidence="1">The sequence shown here is derived from an EMBL/GenBank/DDBJ whole genome shotgun (WGS) entry which is preliminary data.</text>
</comment>
<evidence type="ECO:0008006" key="3">
    <source>
        <dbReference type="Google" id="ProtNLM"/>
    </source>
</evidence>
<name>A0AAW7X4S1_9GAMM</name>
<organism evidence="1 2">
    <name type="scientific">Saccharophagus degradans</name>
    <dbReference type="NCBI Taxonomy" id="86304"/>
    <lineage>
        <taxon>Bacteria</taxon>
        <taxon>Pseudomonadati</taxon>
        <taxon>Pseudomonadota</taxon>
        <taxon>Gammaproteobacteria</taxon>
        <taxon>Cellvibrionales</taxon>
        <taxon>Cellvibrionaceae</taxon>
        <taxon>Saccharophagus</taxon>
    </lineage>
</organism>
<dbReference type="EMBL" id="JAUOPB010000002">
    <property type="protein sequence ID" value="MDO6421557.1"/>
    <property type="molecule type" value="Genomic_DNA"/>
</dbReference>
<sequence length="45" mass="4739">MEIRKLNSLRGLAALIVLIAHFSDVTGWLGGCLGGRAGETVNQTV</sequence>
<accession>A0AAW7X4S1</accession>
<dbReference type="RefSeq" id="WP_303491056.1">
    <property type="nucleotide sequence ID" value="NZ_JAUOPB010000002.1"/>
</dbReference>
<reference evidence="1" key="1">
    <citation type="submission" date="2023-07" db="EMBL/GenBank/DDBJ databases">
        <title>Genome content predicts the carbon catabolic preferences of heterotrophic bacteria.</title>
        <authorList>
            <person name="Gralka M."/>
        </authorList>
    </citation>
    <scope>NUCLEOTIDE SEQUENCE</scope>
    <source>
        <strain evidence="1">I3M17_2</strain>
    </source>
</reference>
<dbReference type="AlphaFoldDB" id="A0AAW7X4S1"/>